<accession>A0ABR3EKW1</accession>
<organism evidence="2 3">
    <name type="scientific">Marasmius crinis-equi</name>
    <dbReference type="NCBI Taxonomy" id="585013"/>
    <lineage>
        <taxon>Eukaryota</taxon>
        <taxon>Fungi</taxon>
        <taxon>Dikarya</taxon>
        <taxon>Basidiomycota</taxon>
        <taxon>Agaricomycotina</taxon>
        <taxon>Agaricomycetes</taxon>
        <taxon>Agaricomycetidae</taxon>
        <taxon>Agaricales</taxon>
        <taxon>Marasmiineae</taxon>
        <taxon>Marasmiaceae</taxon>
        <taxon>Marasmius</taxon>
    </lineage>
</organism>
<dbReference type="EMBL" id="JBAHYK010003412">
    <property type="protein sequence ID" value="KAL0563532.1"/>
    <property type="molecule type" value="Genomic_DNA"/>
</dbReference>
<proteinExistence type="predicted"/>
<dbReference type="Proteomes" id="UP001465976">
    <property type="component" value="Unassembled WGS sequence"/>
</dbReference>
<reference evidence="2 3" key="1">
    <citation type="submission" date="2024-02" db="EMBL/GenBank/DDBJ databases">
        <title>A draft genome for the cacao thread blight pathogen Marasmius crinis-equi.</title>
        <authorList>
            <person name="Cohen S.P."/>
            <person name="Baruah I.K."/>
            <person name="Amoako-Attah I."/>
            <person name="Bukari Y."/>
            <person name="Meinhardt L.W."/>
            <person name="Bailey B.A."/>
        </authorList>
    </citation>
    <scope>NUCLEOTIDE SEQUENCE [LARGE SCALE GENOMIC DNA]</scope>
    <source>
        <strain evidence="2 3">GH-76</strain>
    </source>
</reference>
<sequence>MLVRTSASEKTSGFLLHSSDTTEVLGYLGARISSSFVPFPPSAIMSAQIAGASAELSEEQHELQRLRDQLSTLEAEIGSIDDSLDKLQEMLTCRHPDCGLIFSKPHV</sequence>
<keyword evidence="1" id="KW-0175">Coiled coil</keyword>
<feature type="coiled-coil region" evidence="1">
    <location>
        <begin position="49"/>
        <end position="90"/>
    </location>
</feature>
<keyword evidence="3" id="KW-1185">Reference proteome</keyword>
<gene>
    <name evidence="2" type="ORF">V5O48_018536</name>
</gene>
<evidence type="ECO:0000313" key="2">
    <source>
        <dbReference type="EMBL" id="KAL0563532.1"/>
    </source>
</evidence>
<protein>
    <submittedName>
        <fullName evidence="2">Uncharacterized protein</fullName>
    </submittedName>
</protein>
<name>A0ABR3EKW1_9AGAR</name>
<comment type="caution">
    <text evidence="2">The sequence shown here is derived from an EMBL/GenBank/DDBJ whole genome shotgun (WGS) entry which is preliminary data.</text>
</comment>
<evidence type="ECO:0000256" key="1">
    <source>
        <dbReference type="SAM" id="Coils"/>
    </source>
</evidence>
<evidence type="ECO:0000313" key="3">
    <source>
        <dbReference type="Proteomes" id="UP001465976"/>
    </source>
</evidence>